<evidence type="ECO:0000313" key="8">
    <source>
        <dbReference type="Proteomes" id="UP000433309"/>
    </source>
</evidence>
<dbReference type="EMBL" id="WKJK01000003">
    <property type="protein sequence ID" value="MRW89556.1"/>
    <property type="molecule type" value="Genomic_DNA"/>
</dbReference>
<reference evidence="7 8" key="1">
    <citation type="submission" date="2019-11" db="EMBL/GenBank/DDBJ databases">
        <title>Novel species isolated from a subtropical stream in China.</title>
        <authorList>
            <person name="Lu H."/>
        </authorList>
    </citation>
    <scope>NUCLEOTIDE SEQUENCE [LARGE SCALE GENOMIC DNA]</scope>
    <source>
        <strain evidence="7 8">FT80W</strain>
    </source>
</reference>
<feature type="domain" description="Phosphatidylinositol-specific phospholipase C X" evidence="6">
    <location>
        <begin position="80"/>
        <end position="233"/>
    </location>
</feature>
<dbReference type="AlphaFoldDB" id="A0A6I2KZ70"/>
<dbReference type="InterPro" id="IPR000909">
    <property type="entry name" value="PLipase_C_PInositol-sp_X_dom"/>
</dbReference>
<comment type="caution">
    <text evidence="7">The sequence shown here is derived from an EMBL/GenBank/DDBJ whole genome shotgun (WGS) entry which is preliminary data.</text>
</comment>
<dbReference type="PROSITE" id="PS50007">
    <property type="entry name" value="PIPLC_X_DOMAIN"/>
    <property type="match status" value="1"/>
</dbReference>
<dbReference type="InterPro" id="IPR051057">
    <property type="entry name" value="PI-PLC_domain"/>
</dbReference>
<name>A0A6I2KZ70_9BURK</name>
<dbReference type="GO" id="GO:0004436">
    <property type="term" value="F:phosphatidylinositol diacylglycerol-lyase activity"/>
    <property type="evidence" value="ECO:0007669"/>
    <property type="project" value="UniProtKB-EC"/>
</dbReference>
<evidence type="ECO:0000256" key="2">
    <source>
        <dbReference type="ARBA" id="ARBA00012581"/>
    </source>
</evidence>
<dbReference type="Pfam" id="PF00388">
    <property type="entry name" value="PI-PLC-X"/>
    <property type="match status" value="1"/>
</dbReference>
<dbReference type="PANTHER" id="PTHR13593">
    <property type="match status" value="1"/>
</dbReference>
<dbReference type="RefSeq" id="WP_154374190.1">
    <property type="nucleotide sequence ID" value="NZ_WKJK01000003.1"/>
</dbReference>
<evidence type="ECO:0000256" key="4">
    <source>
        <dbReference type="ARBA" id="ARBA00030474"/>
    </source>
</evidence>
<protein>
    <recommendedName>
        <fullName evidence="3">1-phosphatidylinositol phosphodiesterase</fullName>
        <ecNumber evidence="2">4.6.1.13</ecNumber>
    </recommendedName>
    <alternativeName>
        <fullName evidence="4">Phosphatidylinositol diacylglycerol-lyase</fullName>
    </alternativeName>
    <alternativeName>
        <fullName evidence="5">Phosphatidylinositol-specific phospholipase C</fullName>
    </alternativeName>
</protein>
<dbReference type="GO" id="GO:0006629">
    <property type="term" value="P:lipid metabolic process"/>
    <property type="evidence" value="ECO:0007669"/>
    <property type="project" value="InterPro"/>
</dbReference>
<keyword evidence="8" id="KW-1185">Reference proteome</keyword>
<evidence type="ECO:0000256" key="3">
    <source>
        <dbReference type="ARBA" id="ARBA00019758"/>
    </source>
</evidence>
<dbReference type="SUPFAM" id="SSF51695">
    <property type="entry name" value="PLC-like phosphodiesterases"/>
    <property type="match status" value="1"/>
</dbReference>
<accession>A0A6I2KZ70</accession>
<organism evidence="7 8">
    <name type="scientific">Duganella guangzhouensis</name>
    <dbReference type="NCBI Taxonomy" id="2666084"/>
    <lineage>
        <taxon>Bacteria</taxon>
        <taxon>Pseudomonadati</taxon>
        <taxon>Pseudomonadota</taxon>
        <taxon>Betaproteobacteria</taxon>
        <taxon>Burkholderiales</taxon>
        <taxon>Oxalobacteraceae</taxon>
        <taxon>Telluria group</taxon>
        <taxon>Duganella</taxon>
    </lineage>
</organism>
<dbReference type="EC" id="4.6.1.13" evidence="2"/>
<comment type="catalytic activity">
    <reaction evidence="1">
        <text>a 1,2-diacyl-sn-glycero-3-phospho-(1D-myo-inositol) = 1D-myo-inositol 1,2-cyclic phosphate + a 1,2-diacyl-sn-glycerol</text>
        <dbReference type="Rhea" id="RHEA:17093"/>
        <dbReference type="ChEBI" id="CHEBI:17815"/>
        <dbReference type="ChEBI" id="CHEBI:57880"/>
        <dbReference type="ChEBI" id="CHEBI:58484"/>
        <dbReference type="EC" id="4.6.1.13"/>
    </reaction>
</comment>
<dbReference type="GO" id="GO:0008081">
    <property type="term" value="F:phosphoric diester hydrolase activity"/>
    <property type="evidence" value="ECO:0007669"/>
    <property type="project" value="InterPro"/>
</dbReference>
<gene>
    <name evidence="7" type="ORF">GJ699_06130</name>
</gene>
<dbReference type="Gene3D" id="3.20.20.190">
    <property type="entry name" value="Phosphatidylinositol (PI) phosphodiesterase"/>
    <property type="match status" value="1"/>
</dbReference>
<dbReference type="SMART" id="SM00148">
    <property type="entry name" value="PLCXc"/>
    <property type="match status" value="1"/>
</dbReference>
<evidence type="ECO:0000256" key="5">
    <source>
        <dbReference type="ARBA" id="ARBA00030782"/>
    </source>
</evidence>
<proteinExistence type="predicted"/>
<dbReference type="Pfam" id="PF00024">
    <property type="entry name" value="PAN_1"/>
    <property type="match status" value="2"/>
</dbReference>
<dbReference type="InterPro" id="IPR003609">
    <property type="entry name" value="Pan_app"/>
</dbReference>
<dbReference type="Gene3D" id="3.50.4.10">
    <property type="entry name" value="Hepatocyte Growth Factor"/>
    <property type="match status" value="1"/>
</dbReference>
<sequence length="985" mass="107356">MHHKIEHRCEINQCNTNSTNQQINSVNTPKQHTLRQYPLIRHLLMVAFILWSSAAIAHNHAGYSHDSGVKTNNASWMSRVDGTKKIAELSIPGTHDTMTYSLSTLGHDIDKTQSMDLQDQLESGIRALDIRCQLTGDNKCDIYHGITDLNANLDQVLSIVTDFLKNHPSEAIFMRLNAGNEKSHVDVETWKAAFETYMAKPEYKDYIWTNTPNNDNNNPKLNEVRQHLVIMRDKFDSKTHKGISYNLIAINKQDDYELATNWDLYSKWEKVNNQLSAASKGDSATIYVNYLSGSTGAFPYFVASGHSSPYTGAPRLSTGLTTPLSSSYPDFPRTTCLFSYICTISFEGTNVLTTNKLFDPDAKIGRVGFIMADFPGGGLIDAVIGHNPIDGVAVFRGKSTVRDDQPDWDYGYNKASCAKNEAIIGISVVPTDHMAATALCGKDETSALTGVTAAILILENADQRRAQRLNDWSLGYFKLECGFGEYISAVSQYTTDTFHRLRCAKGDFGPDEHGAPVVRIFDSGNDQGQTSTLDWAPGQYKGSCGDNEVAVGVSFSPRDYSPHALLCSPSLKRSLIGAAVFRDASSLRGSQTDWDPNYDKAACATGEAITGLSVSQSDHMGQTALCEEVSTTALTGAVRATLFITDVDRRRAQRENDWSPGYQIFECGMDEYVSGVSQSGPQENRKFHAVQCAAGGPGLKPSDLATVRVFENGDARGKTSTGEWAFRQHKGECANGEVVVGVSVASNGRPHAILCSQNLQRPPVNSLLGQKFMGSGGLEEFQGESLDACINACSRKPGTQCTGGTYNATEQMCRLRSGAGIFQPGIPNDQGFMLQVISTRTGWALGGLNSEEEYDDVPDLGRCTEICKGKGACLGATFNASDKQCRLRSDNGWFTTSQPTDQAFLLRASQVSKTQTGWTFWGSGATSEFDTTTLSSCMDTCTATAACSGGTFNESKHHCWLRSGNGQYTTGLPTDQAFIVRSTTH</sequence>
<evidence type="ECO:0000259" key="6">
    <source>
        <dbReference type="SMART" id="SM00148"/>
    </source>
</evidence>
<dbReference type="InterPro" id="IPR017946">
    <property type="entry name" value="PLC-like_Pdiesterase_TIM-brl"/>
</dbReference>
<evidence type="ECO:0000313" key="7">
    <source>
        <dbReference type="EMBL" id="MRW89556.1"/>
    </source>
</evidence>
<dbReference type="PANTHER" id="PTHR13593:SF113">
    <property type="entry name" value="SI:DKEY-266F7.9"/>
    <property type="match status" value="1"/>
</dbReference>
<dbReference type="Proteomes" id="UP000433309">
    <property type="component" value="Unassembled WGS sequence"/>
</dbReference>
<evidence type="ECO:0000256" key="1">
    <source>
        <dbReference type="ARBA" id="ARBA00001316"/>
    </source>
</evidence>